<comment type="caution">
    <text evidence="1">The sequence shown here is derived from an EMBL/GenBank/DDBJ whole genome shotgun (WGS) entry which is preliminary data.</text>
</comment>
<keyword evidence="2" id="KW-1185">Reference proteome</keyword>
<accession>A0A5B7DDH5</accession>
<protein>
    <submittedName>
        <fullName evidence="1">Uncharacterized protein</fullName>
    </submittedName>
</protein>
<dbReference type="Proteomes" id="UP000324222">
    <property type="component" value="Unassembled WGS sequence"/>
</dbReference>
<name>A0A5B7DDH5_PORTR</name>
<dbReference type="EMBL" id="VSRR010000743">
    <property type="protein sequence ID" value="MPC19146.1"/>
    <property type="molecule type" value="Genomic_DNA"/>
</dbReference>
<evidence type="ECO:0000313" key="1">
    <source>
        <dbReference type="EMBL" id="MPC19146.1"/>
    </source>
</evidence>
<sequence length="71" mass="7831">MALTYPAPVGGHGGVDSRHALHTARGLTERHQSELREGKGVKELPLTPPAILPILTIIFWCSAHNYNSFLW</sequence>
<organism evidence="1 2">
    <name type="scientific">Portunus trituberculatus</name>
    <name type="common">Swimming crab</name>
    <name type="synonym">Neptunus trituberculatus</name>
    <dbReference type="NCBI Taxonomy" id="210409"/>
    <lineage>
        <taxon>Eukaryota</taxon>
        <taxon>Metazoa</taxon>
        <taxon>Ecdysozoa</taxon>
        <taxon>Arthropoda</taxon>
        <taxon>Crustacea</taxon>
        <taxon>Multicrustacea</taxon>
        <taxon>Malacostraca</taxon>
        <taxon>Eumalacostraca</taxon>
        <taxon>Eucarida</taxon>
        <taxon>Decapoda</taxon>
        <taxon>Pleocyemata</taxon>
        <taxon>Brachyura</taxon>
        <taxon>Eubrachyura</taxon>
        <taxon>Portunoidea</taxon>
        <taxon>Portunidae</taxon>
        <taxon>Portuninae</taxon>
        <taxon>Portunus</taxon>
    </lineage>
</organism>
<reference evidence="1 2" key="1">
    <citation type="submission" date="2019-05" db="EMBL/GenBank/DDBJ databases">
        <title>Another draft genome of Portunus trituberculatus and its Hox gene families provides insights of decapod evolution.</title>
        <authorList>
            <person name="Jeong J.-H."/>
            <person name="Song I."/>
            <person name="Kim S."/>
            <person name="Choi T."/>
            <person name="Kim D."/>
            <person name="Ryu S."/>
            <person name="Kim W."/>
        </authorList>
    </citation>
    <scope>NUCLEOTIDE SEQUENCE [LARGE SCALE GENOMIC DNA]</scope>
    <source>
        <tissue evidence="1">Muscle</tissue>
    </source>
</reference>
<proteinExistence type="predicted"/>
<dbReference type="AlphaFoldDB" id="A0A5B7DDH5"/>
<evidence type="ECO:0000313" key="2">
    <source>
        <dbReference type="Proteomes" id="UP000324222"/>
    </source>
</evidence>
<gene>
    <name evidence="1" type="ORF">E2C01_012054</name>
</gene>